<evidence type="ECO:0000256" key="9">
    <source>
        <dbReference type="ARBA" id="ARBA00022741"/>
    </source>
</evidence>
<evidence type="ECO:0000313" key="17">
    <source>
        <dbReference type="EMBL" id="SFD88232.1"/>
    </source>
</evidence>
<dbReference type="EC" id="6.3.2.1" evidence="4 15"/>
<feature type="binding site" evidence="15">
    <location>
        <position position="85"/>
    </location>
    <ligand>
        <name>beta-alanine</name>
        <dbReference type="ChEBI" id="CHEBI:57966"/>
    </ligand>
</feature>
<comment type="catalytic activity">
    <reaction evidence="12 15">
        <text>(R)-pantoate + beta-alanine + ATP = (R)-pantothenate + AMP + diphosphate + H(+)</text>
        <dbReference type="Rhea" id="RHEA:10912"/>
        <dbReference type="ChEBI" id="CHEBI:15378"/>
        <dbReference type="ChEBI" id="CHEBI:15980"/>
        <dbReference type="ChEBI" id="CHEBI:29032"/>
        <dbReference type="ChEBI" id="CHEBI:30616"/>
        <dbReference type="ChEBI" id="CHEBI:33019"/>
        <dbReference type="ChEBI" id="CHEBI:57966"/>
        <dbReference type="ChEBI" id="CHEBI:456215"/>
        <dbReference type="EC" id="6.3.2.1"/>
    </reaction>
</comment>
<dbReference type="GO" id="GO:0005524">
    <property type="term" value="F:ATP binding"/>
    <property type="evidence" value="ECO:0007669"/>
    <property type="project" value="UniProtKB-KW"/>
</dbReference>
<evidence type="ECO:0000256" key="7">
    <source>
        <dbReference type="ARBA" id="ARBA00022598"/>
    </source>
</evidence>
<comment type="miscellaneous">
    <text evidence="15">The reaction proceeds by a bi uni uni bi ping pong mechanism.</text>
</comment>
<dbReference type="PANTHER" id="PTHR21299">
    <property type="entry name" value="CYTIDYLATE KINASE/PANTOATE-BETA-ALANINE LIGASE"/>
    <property type="match status" value="1"/>
</dbReference>
<comment type="pathway">
    <text evidence="2 15">Cofactor biosynthesis; (R)-pantothenate biosynthesis; (R)-pantothenate from (R)-pantoate and beta-alanine: step 1/1.</text>
</comment>
<evidence type="ECO:0000256" key="13">
    <source>
        <dbReference type="ARBA" id="ARBA00055042"/>
    </source>
</evidence>
<feature type="active site" description="Proton donor" evidence="15">
    <location>
        <position position="60"/>
    </location>
</feature>
<evidence type="ECO:0000256" key="10">
    <source>
        <dbReference type="ARBA" id="ARBA00022840"/>
    </source>
</evidence>
<keyword evidence="9 15" id="KW-0547">Nucleotide-binding</keyword>
<comment type="similarity">
    <text evidence="3 15">Belongs to the pantothenate synthetase family.</text>
</comment>
<comment type="subcellular location">
    <subcellularLocation>
        <location evidence="1 15">Cytoplasm</location>
    </subcellularLocation>
</comment>
<evidence type="ECO:0000256" key="4">
    <source>
        <dbReference type="ARBA" id="ARBA00012219"/>
    </source>
</evidence>
<dbReference type="GO" id="GO:0015940">
    <property type="term" value="P:pantothenate biosynthetic process"/>
    <property type="evidence" value="ECO:0007669"/>
    <property type="project" value="UniProtKB-UniRule"/>
</dbReference>
<comment type="function">
    <text evidence="13 15">Catalyzes the condensation of pantoate with beta-alanine in an ATP-dependent reaction via a pantoyl-adenylate intermediate.</text>
</comment>
<evidence type="ECO:0000256" key="15">
    <source>
        <dbReference type="HAMAP-Rule" id="MF_00158"/>
    </source>
</evidence>
<accession>A0A1I1VZ62</accession>
<dbReference type="FunFam" id="3.40.50.620:FF:000114">
    <property type="entry name" value="Pantothenate synthetase"/>
    <property type="match status" value="1"/>
</dbReference>
<dbReference type="GO" id="GO:0004592">
    <property type="term" value="F:pantoate-beta-alanine ligase activity"/>
    <property type="evidence" value="ECO:0007669"/>
    <property type="project" value="UniProtKB-UniRule"/>
</dbReference>
<proteinExistence type="inferred from homology"/>
<dbReference type="PANTHER" id="PTHR21299:SF1">
    <property type="entry name" value="PANTOATE--BETA-ALANINE LIGASE"/>
    <property type="match status" value="1"/>
</dbReference>
<keyword evidence="8 15" id="KW-0566">Pantothenate biosynthesis</keyword>
<evidence type="ECO:0000256" key="6">
    <source>
        <dbReference type="ARBA" id="ARBA00022490"/>
    </source>
</evidence>
<dbReference type="InterPro" id="IPR003721">
    <property type="entry name" value="Pantoate_ligase"/>
</dbReference>
<dbReference type="UniPathway" id="UPA00028">
    <property type="reaction ID" value="UER00005"/>
</dbReference>
<keyword evidence="6 15" id="KW-0963">Cytoplasm</keyword>
<dbReference type="SUPFAM" id="SSF52374">
    <property type="entry name" value="Nucleotidylyl transferase"/>
    <property type="match status" value="1"/>
</dbReference>
<dbReference type="CDD" id="cd00560">
    <property type="entry name" value="PanC"/>
    <property type="match status" value="1"/>
</dbReference>
<dbReference type="InterPro" id="IPR014729">
    <property type="entry name" value="Rossmann-like_a/b/a_fold"/>
</dbReference>
<dbReference type="AlphaFoldDB" id="A0A1I1VZ62"/>
<keyword evidence="7 15" id="KW-0436">Ligase</keyword>
<evidence type="ECO:0000256" key="12">
    <source>
        <dbReference type="ARBA" id="ARBA00048258"/>
    </source>
</evidence>
<dbReference type="GO" id="GO:0005829">
    <property type="term" value="C:cytosol"/>
    <property type="evidence" value="ECO:0007669"/>
    <property type="project" value="TreeGrafter"/>
</dbReference>
<evidence type="ECO:0000256" key="2">
    <source>
        <dbReference type="ARBA" id="ARBA00004990"/>
    </source>
</evidence>
<name>A0A1I1VZ62_9ACTN</name>
<evidence type="ECO:0000256" key="3">
    <source>
        <dbReference type="ARBA" id="ARBA00009256"/>
    </source>
</evidence>
<reference evidence="18" key="1">
    <citation type="submission" date="2016-10" db="EMBL/GenBank/DDBJ databases">
        <authorList>
            <person name="Varghese N."/>
            <person name="Submissions S."/>
        </authorList>
    </citation>
    <scope>NUCLEOTIDE SEQUENCE [LARGE SCALE GENOMIC DNA]</scope>
    <source>
        <strain evidence="18">DSM 45004</strain>
    </source>
</reference>
<feature type="binding site" evidence="15">
    <location>
        <position position="177"/>
    </location>
    <ligand>
        <name>(R)-pantoate</name>
        <dbReference type="ChEBI" id="CHEBI:15980"/>
    </ligand>
</feature>
<evidence type="ECO:0000256" key="5">
    <source>
        <dbReference type="ARBA" id="ARBA00014155"/>
    </source>
</evidence>
<feature type="binding site" evidence="15">
    <location>
        <position position="200"/>
    </location>
    <ligand>
        <name>ATP</name>
        <dbReference type="ChEBI" id="CHEBI:30616"/>
    </ligand>
</feature>
<dbReference type="NCBIfam" id="TIGR00018">
    <property type="entry name" value="panC"/>
    <property type="match status" value="1"/>
</dbReference>
<evidence type="ECO:0000256" key="1">
    <source>
        <dbReference type="ARBA" id="ARBA00004496"/>
    </source>
</evidence>
<feature type="binding site" evidence="15">
    <location>
        <begin position="208"/>
        <end position="211"/>
    </location>
    <ligand>
        <name>ATP</name>
        <dbReference type="ChEBI" id="CHEBI:30616"/>
    </ligand>
</feature>
<evidence type="ECO:0000256" key="8">
    <source>
        <dbReference type="ARBA" id="ARBA00022655"/>
    </source>
</evidence>
<gene>
    <name evidence="15" type="primary">panC</name>
    <name evidence="17" type="ORF">SAMN04487819_104341</name>
</gene>
<keyword evidence="10 15" id="KW-0067">ATP-binding</keyword>
<evidence type="ECO:0000313" key="18">
    <source>
        <dbReference type="Proteomes" id="UP000198716"/>
    </source>
</evidence>
<dbReference type="Gene3D" id="3.40.50.620">
    <property type="entry name" value="HUPs"/>
    <property type="match status" value="1"/>
</dbReference>
<feature type="region of interest" description="Disordered" evidence="16">
    <location>
        <begin position="1"/>
        <end position="22"/>
    </location>
</feature>
<feature type="binding site" evidence="15">
    <location>
        <position position="85"/>
    </location>
    <ligand>
        <name>(R)-pantoate</name>
        <dbReference type="ChEBI" id="CHEBI:15980"/>
    </ligand>
</feature>
<dbReference type="RefSeq" id="WP_092925586.1">
    <property type="nucleotide sequence ID" value="NZ_FOMZ01000004.1"/>
</dbReference>
<dbReference type="Pfam" id="PF02569">
    <property type="entry name" value="Pantoate_ligase"/>
    <property type="match status" value="1"/>
</dbReference>
<protein>
    <recommendedName>
        <fullName evidence="5 15">Pantothenate synthetase</fullName>
        <shortName evidence="15">PS</shortName>
        <ecNumber evidence="4 15">6.3.2.1</ecNumber>
    </recommendedName>
    <alternativeName>
        <fullName evidence="14 15">Pantoate--beta-alanine ligase</fullName>
    </alternativeName>
    <alternativeName>
        <fullName evidence="11 15">Pantoate-activating enzyme</fullName>
    </alternativeName>
</protein>
<dbReference type="InterPro" id="IPR042176">
    <property type="entry name" value="Pantoate_ligase_C"/>
</dbReference>
<keyword evidence="18" id="KW-1185">Reference proteome</keyword>
<dbReference type="HAMAP" id="MF_00158">
    <property type="entry name" value="PanC"/>
    <property type="match status" value="1"/>
</dbReference>
<sequence length="314" mass="33614">MSVTDERGGSESVGAGPGFTPDEVTVHHLPAELGKVTRALRRTGRKIVLVPTMGALHEGHLELIRAARRVPNSVTVVSIFVNPLQFGPGEDFDSYPRTLDEDLRVCGREGAELVFAPSSRELYGDDPRTTIDAGELGRELEGASRPGHFSGVLTVVAKLFNIVAPDLALFGEKDYQQLVLLRRMARELNFPTDVQGIPIVREHDGLALSSRNRYLGERERAAALTLSAALAAGVHAGSRGPDAVLSAAREVLDTEPMVELDYLRLCDPELGPAPDAGEARLLVAAKVGGTRLLDNALVELGPSDSASEAVVHPR</sequence>
<evidence type="ECO:0000256" key="16">
    <source>
        <dbReference type="SAM" id="MobiDB-lite"/>
    </source>
</evidence>
<dbReference type="Gene3D" id="3.30.1300.10">
    <property type="entry name" value="Pantoate-beta-alanine ligase, C-terminal domain"/>
    <property type="match status" value="1"/>
</dbReference>
<dbReference type="EMBL" id="FOMZ01000004">
    <property type="protein sequence ID" value="SFD88232.1"/>
    <property type="molecule type" value="Genomic_DNA"/>
</dbReference>
<evidence type="ECO:0000256" key="14">
    <source>
        <dbReference type="ARBA" id="ARBA00077433"/>
    </source>
</evidence>
<dbReference type="Proteomes" id="UP000198716">
    <property type="component" value="Unassembled WGS sequence"/>
</dbReference>
<organism evidence="17 18">
    <name type="scientific">Actinopolyspora alba</name>
    <dbReference type="NCBI Taxonomy" id="673379"/>
    <lineage>
        <taxon>Bacteria</taxon>
        <taxon>Bacillati</taxon>
        <taxon>Actinomycetota</taxon>
        <taxon>Actinomycetes</taxon>
        <taxon>Actinopolysporales</taxon>
        <taxon>Actinopolysporaceae</taxon>
        <taxon>Actinopolyspora</taxon>
        <taxon>Actinopolyspora alba group</taxon>
    </lineage>
</organism>
<feature type="binding site" evidence="15">
    <location>
        <begin position="171"/>
        <end position="174"/>
    </location>
    <ligand>
        <name>ATP</name>
        <dbReference type="ChEBI" id="CHEBI:30616"/>
    </ligand>
</feature>
<feature type="binding site" evidence="15">
    <location>
        <begin position="53"/>
        <end position="60"/>
    </location>
    <ligand>
        <name>ATP</name>
        <dbReference type="ChEBI" id="CHEBI:30616"/>
    </ligand>
</feature>
<evidence type="ECO:0000256" key="11">
    <source>
        <dbReference type="ARBA" id="ARBA00032806"/>
    </source>
</evidence>
<comment type="subunit">
    <text evidence="15">Homodimer.</text>
</comment>